<evidence type="ECO:0000313" key="1">
    <source>
        <dbReference type="EMBL" id="KAL0938375.1"/>
    </source>
</evidence>
<comment type="caution">
    <text evidence="1">The sequence shown here is derived from an EMBL/GenBank/DDBJ whole genome shotgun (WGS) entry which is preliminary data.</text>
</comment>
<dbReference type="EMBL" id="VUJX02000003">
    <property type="protein sequence ID" value="KAL0938375.1"/>
    <property type="molecule type" value="Genomic_DNA"/>
</dbReference>
<protein>
    <submittedName>
        <fullName evidence="1">Uncharacterized protein</fullName>
    </submittedName>
</protein>
<accession>A0ACC3Z2R0</accession>
<gene>
    <name evidence="1" type="ORF">CTRU02_204985</name>
</gene>
<keyword evidence="2" id="KW-1185">Reference proteome</keyword>
<evidence type="ECO:0000313" key="2">
    <source>
        <dbReference type="Proteomes" id="UP000805649"/>
    </source>
</evidence>
<sequence>MFTSQAQILRSNHLTPSNFFSQVTTHNSGTPNSAVHSRFTPNDLPFPMCFLQQQENTRKKTKSSIYPPASPPTAKRS</sequence>
<proteinExistence type="predicted"/>
<reference evidence="1 2" key="1">
    <citation type="journal article" date="2020" name="Phytopathology">
        <title>Genome Sequence Resources of Colletotrichum truncatum, C. plurivorum, C. musicola, and C. sojae: Four Species Pathogenic to Soybean (Glycine max).</title>
        <authorList>
            <person name="Rogerio F."/>
            <person name="Boufleur T.R."/>
            <person name="Ciampi-Guillardi M."/>
            <person name="Sukno S.A."/>
            <person name="Thon M.R."/>
            <person name="Massola Junior N.S."/>
            <person name="Baroncelli R."/>
        </authorList>
    </citation>
    <scope>NUCLEOTIDE SEQUENCE [LARGE SCALE GENOMIC DNA]</scope>
    <source>
        <strain evidence="1 2">CMES1059</strain>
    </source>
</reference>
<name>A0ACC3Z2R0_COLTU</name>
<dbReference type="Proteomes" id="UP000805649">
    <property type="component" value="Unassembled WGS sequence"/>
</dbReference>
<organism evidence="1 2">
    <name type="scientific">Colletotrichum truncatum</name>
    <name type="common">Anthracnose fungus</name>
    <name type="synonym">Colletotrichum capsici</name>
    <dbReference type="NCBI Taxonomy" id="5467"/>
    <lineage>
        <taxon>Eukaryota</taxon>
        <taxon>Fungi</taxon>
        <taxon>Dikarya</taxon>
        <taxon>Ascomycota</taxon>
        <taxon>Pezizomycotina</taxon>
        <taxon>Sordariomycetes</taxon>
        <taxon>Hypocreomycetidae</taxon>
        <taxon>Glomerellales</taxon>
        <taxon>Glomerellaceae</taxon>
        <taxon>Colletotrichum</taxon>
        <taxon>Colletotrichum truncatum species complex</taxon>
    </lineage>
</organism>